<dbReference type="KEGG" id="lug:FPZ22_06525"/>
<dbReference type="InterPro" id="IPR029045">
    <property type="entry name" value="ClpP/crotonase-like_dom_sf"/>
</dbReference>
<dbReference type="PANTHER" id="PTHR32060">
    <property type="entry name" value="TAIL-SPECIFIC PROTEASE"/>
    <property type="match status" value="1"/>
</dbReference>
<dbReference type="SUPFAM" id="SSF52096">
    <property type="entry name" value="ClpP/crotonase"/>
    <property type="match status" value="1"/>
</dbReference>
<dbReference type="Gene3D" id="2.30.42.10">
    <property type="match status" value="1"/>
</dbReference>
<dbReference type="InterPro" id="IPR005151">
    <property type="entry name" value="Tail-specific_protease"/>
</dbReference>
<keyword evidence="4 5" id="KW-0720">Serine protease</keyword>
<protein>
    <submittedName>
        <fullName evidence="9">S41 family peptidase</fullName>
    </submittedName>
</protein>
<dbReference type="Pfam" id="PF03572">
    <property type="entry name" value="Peptidase_S41"/>
    <property type="match status" value="1"/>
</dbReference>
<dbReference type="InterPro" id="IPR041489">
    <property type="entry name" value="PDZ_6"/>
</dbReference>
<dbReference type="GO" id="GO:0006508">
    <property type="term" value="P:proteolysis"/>
    <property type="evidence" value="ECO:0007669"/>
    <property type="project" value="UniProtKB-KW"/>
</dbReference>
<accession>A0A518N3U3</accession>
<evidence type="ECO:0000256" key="3">
    <source>
        <dbReference type="ARBA" id="ARBA00022801"/>
    </source>
</evidence>
<comment type="similarity">
    <text evidence="1 5">Belongs to the peptidase S41A family.</text>
</comment>
<evidence type="ECO:0000313" key="10">
    <source>
        <dbReference type="Proteomes" id="UP000316584"/>
    </source>
</evidence>
<dbReference type="GO" id="GO:0007165">
    <property type="term" value="P:signal transduction"/>
    <property type="evidence" value="ECO:0007669"/>
    <property type="project" value="TreeGrafter"/>
</dbReference>
<keyword evidence="3 5" id="KW-0378">Hydrolase</keyword>
<name>A0A518N3U3_9GAMM</name>
<dbReference type="GO" id="GO:0004175">
    <property type="term" value="F:endopeptidase activity"/>
    <property type="evidence" value="ECO:0007669"/>
    <property type="project" value="TreeGrafter"/>
</dbReference>
<feature type="compositionally biased region" description="Low complexity" evidence="6">
    <location>
        <begin position="20"/>
        <end position="35"/>
    </location>
</feature>
<keyword evidence="10" id="KW-1185">Reference proteome</keyword>
<feature type="region of interest" description="Disordered" evidence="6">
    <location>
        <begin position="432"/>
        <end position="454"/>
    </location>
</feature>
<dbReference type="EMBL" id="CP042218">
    <property type="protein sequence ID" value="QDW66590.1"/>
    <property type="molecule type" value="Genomic_DNA"/>
</dbReference>
<dbReference type="GO" id="GO:0030288">
    <property type="term" value="C:outer membrane-bounded periplasmic space"/>
    <property type="evidence" value="ECO:0007669"/>
    <property type="project" value="TreeGrafter"/>
</dbReference>
<dbReference type="Gene3D" id="3.30.750.44">
    <property type="match status" value="1"/>
</dbReference>
<evidence type="ECO:0000256" key="5">
    <source>
        <dbReference type="RuleBase" id="RU004404"/>
    </source>
</evidence>
<dbReference type="InterPro" id="IPR001478">
    <property type="entry name" value="PDZ"/>
</dbReference>
<proteinExistence type="inferred from homology"/>
<feature type="domain" description="PDZ" evidence="8">
    <location>
        <begin position="104"/>
        <end position="187"/>
    </location>
</feature>
<dbReference type="OrthoDB" id="9812068at2"/>
<dbReference type="SMART" id="SM00228">
    <property type="entry name" value="PDZ"/>
    <property type="match status" value="1"/>
</dbReference>
<dbReference type="InterPro" id="IPR004447">
    <property type="entry name" value="Peptidase_S41A"/>
</dbReference>
<dbReference type="CDD" id="cd07560">
    <property type="entry name" value="Peptidase_S41_CPP"/>
    <property type="match status" value="1"/>
</dbReference>
<evidence type="ECO:0000256" key="4">
    <source>
        <dbReference type="ARBA" id="ARBA00022825"/>
    </source>
</evidence>
<dbReference type="Pfam" id="PF17820">
    <property type="entry name" value="PDZ_6"/>
    <property type="match status" value="1"/>
</dbReference>
<evidence type="ECO:0000256" key="6">
    <source>
        <dbReference type="SAM" id="MobiDB-lite"/>
    </source>
</evidence>
<gene>
    <name evidence="9" type="ORF">FPZ22_06525</name>
</gene>
<sequence length="454" mass="46509">MRAPLLTLALASLLALPAAAQEPPATAQEPPASTQPAPPEGQDAETDASSAVPLEEISRFVLVFNAVRAGYVDEVGDHDLMQRAIRGLLLDLDPHSAYLQRSDAEAFEEGTAGAYEGIGVEVMPLPDGSMRVIAPMDDSPAQRAGIRAGDVIVAVDGETLTPASHEGRGPLRGPPGTEVAVTVVREGEAAPLELRVARAVIRTPSVRGSIREPGLGQVRIAGFQADTASDFAATVDRLHREAGGDGLRGLMIDLRSNPGGLLTSAVQIADDLLDSGGIVSTRGRIRIGDTSFSATPGDRMRGRPVVVLVDAGSASASEVLAGALRDNRRACVVGSRTFGKGSVQTVLPLDNGDAVKLTTARYYTPDGTSIQARGIEPDLVLEGGAANGGFAEAALPGHLAADGHEDGQPGQVLGGEKPVAQALAALRRLVSGGACAPPPEAPEAPAAGDRPAGQ</sequence>
<feature type="compositionally biased region" description="Low complexity" evidence="6">
    <location>
        <begin position="443"/>
        <end position="454"/>
    </location>
</feature>
<evidence type="ECO:0000256" key="2">
    <source>
        <dbReference type="ARBA" id="ARBA00022670"/>
    </source>
</evidence>
<keyword evidence="7" id="KW-0732">Signal</keyword>
<evidence type="ECO:0000256" key="1">
    <source>
        <dbReference type="ARBA" id="ARBA00009179"/>
    </source>
</evidence>
<dbReference type="GO" id="GO:0008236">
    <property type="term" value="F:serine-type peptidase activity"/>
    <property type="evidence" value="ECO:0007669"/>
    <property type="project" value="UniProtKB-KW"/>
</dbReference>
<reference evidence="9 10" key="1">
    <citation type="submission" date="2019-07" db="EMBL/GenBank/DDBJ databases">
        <title>Full genome sequence of Luteimonas sp. Gr-4.</title>
        <authorList>
            <person name="Im W.-T."/>
        </authorList>
    </citation>
    <scope>NUCLEOTIDE SEQUENCE [LARGE SCALE GENOMIC DNA]</scope>
    <source>
        <strain evidence="9 10">Gr-4</strain>
    </source>
</reference>
<dbReference type="InterPro" id="IPR036034">
    <property type="entry name" value="PDZ_sf"/>
</dbReference>
<dbReference type="CDD" id="cd06782">
    <property type="entry name" value="cpPDZ_CPP-like"/>
    <property type="match status" value="1"/>
</dbReference>
<dbReference type="Proteomes" id="UP000316584">
    <property type="component" value="Chromosome"/>
</dbReference>
<organism evidence="9 10">
    <name type="scientific">Luteimonas granuli</name>
    <dbReference type="NCBI Taxonomy" id="1176533"/>
    <lineage>
        <taxon>Bacteria</taxon>
        <taxon>Pseudomonadati</taxon>
        <taxon>Pseudomonadota</taxon>
        <taxon>Gammaproteobacteria</taxon>
        <taxon>Lysobacterales</taxon>
        <taxon>Lysobacteraceae</taxon>
        <taxon>Luteimonas</taxon>
    </lineage>
</organism>
<dbReference type="PROSITE" id="PS50106">
    <property type="entry name" value="PDZ"/>
    <property type="match status" value="1"/>
</dbReference>
<feature type="chain" id="PRO_5021818014" evidence="7">
    <location>
        <begin position="21"/>
        <end position="454"/>
    </location>
</feature>
<feature type="region of interest" description="Disordered" evidence="6">
    <location>
        <begin position="20"/>
        <end position="50"/>
    </location>
</feature>
<dbReference type="AlphaFoldDB" id="A0A518N3U3"/>
<dbReference type="PANTHER" id="PTHR32060:SF30">
    <property type="entry name" value="CARBOXY-TERMINAL PROCESSING PROTEASE CTPA"/>
    <property type="match status" value="1"/>
</dbReference>
<dbReference type="RefSeq" id="WP_144891481.1">
    <property type="nucleotide sequence ID" value="NZ_CP042218.1"/>
</dbReference>
<dbReference type="NCBIfam" id="TIGR00225">
    <property type="entry name" value="prc"/>
    <property type="match status" value="1"/>
</dbReference>
<feature type="signal peptide" evidence="7">
    <location>
        <begin position="1"/>
        <end position="20"/>
    </location>
</feature>
<evidence type="ECO:0000256" key="7">
    <source>
        <dbReference type="SAM" id="SignalP"/>
    </source>
</evidence>
<dbReference type="Gene3D" id="3.90.226.10">
    <property type="entry name" value="2-enoyl-CoA Hydratase, Chain A, domain 1"/>
    <property type="match status" value="1"/>
</dbReference>
<dbReference type="SMART" id="SM00245">
    <property type="entry name" value="TSPc"/>
    <property type="match status" value="1"/>
</dbReference>
<evidence type="ECO:0000259" key="8">
    <source>
        <dbReference type="PROSITE" id="PS50106"/>
    </source>
</evidence>
<evidence type="ECO:0000313" key="9">
    <source>
        <dbReference type="EMBL" id="QDW66590.1"/>
    </source>
</evidence>
<dbReference type="SUPFAM" id="SSF50156">
    <property type="entry name" value="PDZ domain-like"/>
    <property type="match status" value="1"/>
</dbReference>
<keyword evidence="2 5" id="KW-0645">Protease</keyword>